<dbReference type="InterPro" id="IPR017926">
    <property type="entry name" value="GATASE"/>
</dbReference>
<dbReference type="GO" id="GO:0006207">
    <property type="term" value="P:'de novo' pyrimidine nucleobase biosynthetic process"/>
    <property type="evidence" value="ECO:0007669"/>
    <property type="project" value="InterPro"/>
</dbReference>
<dbReference type="GO" id="GO:0006526">
    <property type="term" value="P:L-arginine biosynthetic process"/>
    <property type="evidence" value="ECO:0007669"/>
    <property type="project" value="UniProtKB-UniRule"/>
</dbReference>
<evidence type="ECO:0000313" key="13">
    <source>
        <dbReference type="EMBL" id="MSS15908.1"/>
    </source>
</evidence>
<dbReference type="Gene3D" id="3.40.50.880">
    <property type="match status" value="1"/>
</dbReference>
<evidence type="ECO:0000256" key="7">
    <source>
        <dbReference type="ARBA" id="ARBA00022962"/>
    </source>
</evidence>
<evidence type="ECO:0000256" key="1">
    <source>
        <dbReference type="ARBA" id="ARBA00004812"/>
    </source>
</evidence>
<keyword evidence="7 11" id="KW-0315">Glutamine amidotransferase</keyword>
<comment type="catalytic activity">
    <reaction evidence="9 11">
        <text>hydrogencarbonate + L-glutamine + 2 ATP + H2O = carbamoyl phosphate + L-glutamate + 2 ADP + phosphate + 2 H(+)</text>
        <dbReference type="Rhea" id="RHEA:18633"/>
        <dbReference type="ChEBI" id="CHEBI:15377"/>
        <dbReference type="ChEBI" id="CHEBI:15378"/>
        <dbReference type="ChEBI" id="CHEBI:17544"/>
        <dbReference type="ChEBI" id="CHEBI:29985"/>
        <dbReference type="ChEBI" id="CHEBI:30616"/>
        <dbReference type="ChEBI" id="CHEBI:43474"/>
        <dbReference type="ChEBI" id="CHEBI:58228"/>
        <dbReference type="ChEBI" id="CHEBI:58359"/>
        <dbReference type="ChEBI" id="CHEBI:456216"/>
        <dbReference type="EC" id="6.3.5.5"/>
    </reaction>
</comment>
<evidence type="ECO:0000256" key="4">
    <source>
        <dbReference type="ARBA" id="ARBA00022598"/>
    </source>
</evidence>
<dbReference type="PROSITE" id="PS51273">
    <property type="entry name" value="GATASE_TYPE_1"/>
    <property type="match status" value="1"/>
</dbReference>
<dbReference type="Pfam" id="PF00988">
    <property type="entry name" value="CPSase_sm_chain"/>
    <property type="match status" value="1"/>
</dbReference>
<comment type="catalytic activity">
    <reaction evidence="10 11">
        <text>L-glutamine + H2O = L-glutamate + NH4(+)</text>
        <dbReference type="Rhea" id="RHEA:15889"/>
        <dbReference type="ChEBI" id="CHEBI:15377"/>
        <dbReference type="ChEBI" id="CHEBI:28938"/>
        <dbReference type="ChEBI" id="CHEBI:29985"/>
        <dbReference type="ChEBI" id="CHEBI:58359"/>
    </reaction>
</comment>
<dbReference type="GO" id="GO:0004088">
    <property type="term" value="F:carbamoyl-phosphate synthase (glutamine-hydrolyzing) activity"/>
    <property type="evidence" value="ECO:0007669"/>
    <property type="project" value="UniProtKB-UniRule"/>
</dbReference>
<evidence type="ECO:0000259" key="12">
    <source>
        <dbReference type="SMART" id="SM01097"/>
    </source>
</evidence>
<keyword evidence="4 11" id="KW-0436">Ligase</keyword>
<organism evidence="13 14">
    <name type="scientific">Porcincola intestinalis</name>
    <dbReference type="NCBI Taxonomy" id="2606632"/>
    <lineage>
        <taxon>Bacteria</taxon>
        <taxon>Bacillati</taxon>
        <taxon>Bacillota</taxon>
        <taxon>Clostridia</taxon>
        <taxon>Lachnospirales</taxon>
        <taxon>Lachnospiraceae</taxon>
        <taxon>Porcincola</taxon>
    </lineage>
</organism>
<dbReference type="EC" id="6.3.5.5" evidence="11"/>
<dbReference type="NCBIfam" id="NF009475">
    <property type="entry name" value="PRK12838.1"/>
    <property type="match status" value="1"/>
</dbReference>
<dbReference type="GO" id="GO:0005524">
    <property type="term" value="F:ATP binding"/>
    <property type="evidence" value="ECO:0007669"/>
    <property type="project" value="UniProtKB-UniRule"/>
</dbReference>
<dbReference type="HAMAP" id="MF_01209">
    <property type="entry name" value="CPSase_S_chain"/>
    <property type="match status" value="1"/>
</dbReference>
<dbReference type="InterPro" id="IPR002474">
    <property type="entry name" value="CarbamoylP_synth_ssu_N"/>
</dbReference>
<evidence type="ECO:0000256" key="10">
    <source>
        <dbReference type="ARBA" id="ARBA00049285"/>
    </source>
</evidence>
<dbReference type="PRINTS" id="PR00097">
    <property type="entry name" value="ANTSNTHASEII"/>
</dbReference>
<evidence type="ECO:0000256" key="8">
    <source>
        <dbReference type="ARBA" id="ARBA00022975"/>
    </source>
</evidence>
<reference evidence="13 14" key="1">
    <citation type="submission" date="2019-08" db="EMBL/GenBank/DDBJ databases">
        <title>In-depth cultivation of the pig gut microbiome towards novel bacterial diversity and tailored functional studies.</title>
        <authorList>
            <person name="Wylensek D."/>
            <person name="Hitch T.C.A."/>
            <person name="Clavel T."/>
        </authorList>
    </citation>
    <scope>NUCLEOTIDE SEQUENCE [LARGE SCALE GENOMIC DNA]</scope>
    <source>
        <strain evidence="13 14">Oil+RF-744-WCA-WT-11</strain>
    </source>
</reference>
<comment type="similarity">
    <text evidence="3 11">Belongs to the CarA family.</text>
</comment>
<dbReference type="InterPro" id="IPR006274">
    <property type="entry name" value="CarbamoylP_synth_ssu"/>
</dbReference>
<dbReference type="InterPro" id="IPR036480">
    <property type="entry name" value="CarbP_synth_ssu_N_sf"/>
</dbReference>
<proteinExistence type="inferred from homology"/>
<evidence type="ECO:0000256" key="2">
    <source>
        <dbReference type="ARBA" id="ARBA00005077"/>
    </source>
</evidence>
<comment type="function">
    <text evidence="11">Small subunit of the glutamine-dependent carbamoyl phosphate synthetase (CPSase). CPSase catalyzes the formation of carbamoyl phosphate from the ammonia moiety of glutamine, carbonate, and phosphate donated by ATP, constituting the first step of 2 biosynthetic pathways, one leading to arginine and/or urea and the other to pyrimidine nucleotides. The small subunit (glutamine amidotransferase) binds and cleaves glutamine to supply the large subunit with the substrate ammonia.</text>
</comment>
<keyword evidence="11" id="KW-0055">Arginine biosynthesis</keyword>
<evidence type="ECO:0000313" key="14">
    <source>
        <dbReference type="Proteomes" id="UP000481852"/>
    </source>
</evidence>
<dbReference type="InterPro" id="IPR050472">
    <property type="entry name" value="Anth_synth/Amidotransfase"/>
</dbReference>
<dbReference type="SUPFAM" id="SSF52021">
    <property type="entry name" value="Carbamoyl phosphate synthetase, small subunit N-terminal domain"/>
    <property type="match status" value="1"/>
</dbReference>
<dbReference type="PRINTS" id="PR00099">
    <property type="entry name" value="CPSGATASE"/>
</dbReference>
<dbReference type="NCBIfam" id="TIGR01368">
    <property type="entry name" value="CPSaseIIsmall"/>
    <property type="match status" value="1"/>
</dbReference>
<keyword evidence="11" id="KW-0028">Amino-acid biosynthesis</keyword>
<dbReference type="SUPFAM" id="SSF52317">
    <property type="entry name" value="Class I glutamine amidotransferase-like"/>
    <property type="match status" value="1"/>
</dbReference>
<gene>
    <name evidence="11" type="primary">carA</name>
    <name evidence="13" type="ORF">FYJ35_12860</name>
</gene>
<feature type="binding site" evidence="11">
    <location>
        <position position="368"/>
    </location>
    <ligand>
        <name>L-glutamine</name>
        <dbReference type="ChEBI" id="CHEBI:58359"/>
    </ligand>
</feature>
<keyword evidence="5 11" id="KW-0547">Nucleotide-binding</keyword>
<dbReference type="CDD" id="cd01744">
    <property type="entry name" value="GATase1_CPSase"/>
    <property type="match status" value="1"/>
</dbReference>
<dbReference type="AlphaFoldDB" id="A0A6L5X999"/>
<dbReference type="PRINTS" id="PR00096">
    <property type="entry name" value="GATASE"/>
</dbReference>
<dbReference type="GO" id="GO:0006541">
    <property type="term" value="P:glutamine metabolic process"/>
    <property type="evidence" value="ECO:0007669"/>
    <property type="project" value="InterPro"/>
</dbReference>
<feature type="binding site" evidence="11">
    <location>
        <position position="367"/>
    </location>
    <ligand>
        <name>L-glutamine</name>
        <dbReference type="ChEBI" id="CHEBI:58359"/>
    </ligand>
</feature>
<feature type="active site" description="Nucleophile" evidence="11">
    <location>
        <position position="323"/>
    </location>
</feature>
<dbReference type="EMBL" id="VULZ01000017">
    <property type="protein sequence ID" value="MSS15908.1"/>
    <property type="molecule type" value="Genomic_DNA"/>
</dbReference>
<feature type="binding site" evidence="11">
    <location>
        <position position="324"/>
    </location>
    <ligand>
        <name>L-glutamine</name>
        <dbReference type="ChEBI" id="CHEBI:58359"/>
    </ligand>
</feature>
<feature type="binding site" evidence="11">
    <location>
        <position position="327"/>
    </location>
    <ligand>
        <name>L-glutamine</name>
        <dbReference type="ChEBI" id="CHEBI:58359"/>
    </ligand>
</feature>
<comment type="subunit">
    <text evidence="11">Composed of two chains; the small (or glutamine) chain promotes the hydrolysis of glutamine to ammonia, which is used by the large (or ammonia) chain to synthesize carbamoyl phosphate. Tetramer of heterodimers (alpha,beta)4.</text>
</comment>
<dbReference type="UniPathway" id="UPA00068">
    <property type="reaction ID" value="UER00171"/>
</dbReference>
<evidence type="ECO:0000256" key="9">
    <source>
        <dbReference type="ARBA" id="ARBA00048816"/>
    </source>
</evidence>
<feature type="binding site" evidence="11">
    <location>
        <position position="365"/>
    </location>
    <ligand>
        <name>L-glutamine</name>
        <dbReference type="ChEBI" id="CHEBI:58359"/>
    </ligand>
</feature>
<keyword evidence="8 11" id="KW-0665">Pyrimidine biosynthesis</keyword>
<comment type="pathway">
    <text evidence="2 11">Amino-acid biosynthesis; L-arginine biosynthesis; carbamoyl phosphate from bicarbonate: step 1/1.</text>
</comment>
<evidence type="ECO:0000256" key="5">
    <source>
        <dbReference type="ARBA" id="ARBA00022741"/>
    </source>
</evidence>
<evidence type="ECO:0000256" key="3">
    <source>
        <dbReference type="ARBA" id="ARBA00007800"/>
    </source>
</evidence>
<dbReference type="InterPro" id="IPR029062">
    <property type="entry name" value="Class_I_gatase-like"/>
</dbReference>
<feature type="binding site" evidence="11">
    <location>
        <position position="295"/>
    </location>
    <ligand>
        <name>L-glutamine</name>
        <dbReference type="ChEBI" id="CHEBI:58359"/>
    </ligand>
</feature>
<dbReference type="InterPro" id="IPR035686">
    <property type="entry name" value="CPSase_GATase1"/>
</dbReference>
<feature type="region of interest" description="CPSase" evidence="11">
    <location>
        <begin position="1"/>
        <end position="246"/>
    </location>
</feature>
<dbReference type="SMART" id="SM01097">
    <property type="entry name" value="CPSase_sm_chain"/>
    <property type="match status" value="1"/>
</dbReference>
<dbReference type="FunFam" id="3.50.30.20:FF:000001">
    <property type="entry name" value="Carbamoyl-phosphate synthase small chain"/>
    <property type="match status" value="1"/>
</dbReference>
<accession>A0A6L5X999</accession>
<name>A0A6L5X999_9FIRM</name>
<comment type="caution">
    <text evidence="13">The sequence shown here is derived from an EMBL/GenBank/DDBJ whole genome shotgun (WGS) entry which is preliminary data.</text>
</comment>
<dbReference type="Pfam" id="PF00117">
    <property type="entry name" value="GATase"/>
    <property type="match status" value="1"/>
</dbReference>
<dbReference type="RefSeq" id="WP_154527234.1">
    <property type="nucleotide sequence ID" value="NZ_JAQYJL010000031.1"/>
</dbReference>
<evidence type="ECO:0000256" key="11">
    <source>
        <dbReference type="HAMAP-Rule" id="MF_01209"/>
    </source>
</evidence>
<feature type="domain" description="Carbamoyl-phosphate synthase small subunit N-terminal" evidence="12">
    <location>
        <begin position="3"/>
        <end position="133"/>
    </location>
</feature>
<sequence length="439" mass="48600">MGSAAYLILEDGTLLKGESVGSRREVISEIVFNTSMTGYLEVLTDPSYAGQAVVMTYPLIGNYGVSFEDMESSRPWLSAFIVREFSRIPSNFRSEDTIQNFLTRYDIPGISGIDTRALTKTLRNRGTMNGMITTRDYAPEEIRALLPRIKAYRTGDVVSRVSCREKYEFTDGGMNVPWPNLVGSRVELEEEAGNGRRTEKNPAGIAEGIISADDPALAGTPIAQKAADEREQAYVRLSEKAARQHLRVAVMDFGMKRNIGRSLVHRGCRVTVYPAWTTADEILADQPDGIMLSNGPGDPKDCGEIIRQVRRLYESDVPVFAICLGHQLMALAAGGDTYKLKYGHRGGNHPVKDLKTGRVYISSQNHGYAVDEKSLGADVARPAFRNVNDGTNEGMTYLGKNIFTVQFHPEACPGPQDSGYLFDRFVRMMERVKSEKEGD</sequence>
<protein>
    <recommendedName>
        <fullName evidence="11">Carbamoyl phosphate synthase small chain</fullName>
        <ecNumber evidence="11">6.3.5.5</ecNumber>
    </recommendedName>
    <alternativeName>
        <fullName evidence="11">Carbamoyl phosphate synthetase glutamine chain</fullName>
    </alternativeName>
</protein>
<feature type="active site" evidence="11">
    <location>
        <position position="410"/>
    </location>
</feature>
<dbReference type="GO" id="GO:0044205">
    <property type="term" value="P:'de novo' UMP biosynthetic process"/>
    <property type="evidence" value="ECO:0007669"/>
    <property type="project" value="UniProtKB-UniRule"/>
</dbReference>
<dbReference type="UniPathway" id="UPA00070">
    <property type="reaction ID" value="UER00115"/>
</dbReference>
<dbReference type="PANTHER" id="PTHR43418:SF7">
    <property type="entry name" value="CARBAMOYL-PHOSPHATE SYNTHASE SMALL CHAIN"/>
    <property type="match status" value="1"/>
</dbReference>
<feature type="binding site" evidence="11">
    <location>
        <position position="47"/>
    </location>
    <ligand>
        <name>L-glutamine</name>
        <dbReference type="ChEBI" id="CHEBI:58359"/>
    </ligand>
</feature>
<dbReference type="Gene3D" id="3.50.30.20">
    <property type="entry name" value="Carbamoyl-phosphate synthase small subunit, N-terminal domain"/>
    <property type="match status" value="1"/>
</dbReference>
<keyword evidence="14" id="KW-1185">Reference proteome</keyword>
<comment type="pathway">
    <text evidence="1 11">Pyrimidine metabolism; UMP biosynthesis via de novo pathway; (S)-dihydroorotate from bicarbonate: step 1/3.</text>
</comment>
<keyword evidence="6 11" id="KW-0067">ATP-binding</keyword>
<feature type="binding site" evidence="11">
    <location>
        <position position="297"/>
    </location>
    <ligand>
        <name>L-glutamine</name>
        <dbReference type="ChEBI" id="CHEBI:58359"/>
    </ligand>
</feature>
<feature type="active site" evidence="11">
    <location>
        <position position="408"/>
    </location>
</feature>
<dbReference type="PANTHER" id="PTHR43418">
    <property type="entry name" value="MULTIFUNCTIONAL TRYPTOPHAN BIOSYNTHESIS PROTEIN-RELATED"/>
    <property type="match status" value="1"/>
</dbReference>
<dbReference type="Proteomes" id="UP000481852">
    <property type="component" value="Unassembled WGS sequence"/>
</dbReference>
<evidence type="ECO:0000256" key="6">
    <source>
        <dbReference type="ARBA" id="ARBA00022840"/>
    </source>
</evidence>